<dbReference type="InterPro" id="IPR003661">
    <property type="entry name" value="HisK_dim/P_dom"/>
</dbReference>
<dbReference type="EC" id="2.7.13.3" evidence="2"/>
<dbReference type="Pfam" id="PF00512">
    <property type="entry name" value="HisKA"/>
    <property type="match status" value="1"/>
</dbReference>
<dbReference type="SMART" id="SM00388">
    <property type="entry name" value="HisKA"/>
    <property type="match status" value="1"/>
</dbReference>
<dbReference type="InterPro" id="IPR025847">
    <property type="entry name" value="MEDS_domain"/>
</dbReference>
<evidence type="ECO:0000256" key="6">
    <source>
        <dbReference type="ARBA" id="ARBA00023012"/>
    </source>
</evidence>
<dbReference type="SMART" id="SM00091">
    <property type="entry name" value="PAS"/>
    <property type="match status" value="2"/>
</dbReference>
<reference evidence="14" key="1">
    <citation type="submission" date="2020-07" db="EMBL/GenBank/DDBJ databases">
        <title>Huge and variable diversity of episymbiotic CPR bacteria and DPANN archaea in groundwater ecosystems.</title>
        <authorList>
            <person name="He C.Y."/>
            <person name="Keren R."/>
            <person name="Whittaker M."/>
            <person name="Farag I.F."/>
            <person name="Doudna J."/>
            <person name="Cate J.H.D."/>
            <person name="Banfield J.F."/>
        </authorList>
    </citation>
    <scope>NUCLEOTIDE SEQUENCE</scope>
    <source>
        <strain evidence="14">NC_groundwater_672_Ag_B-0.1um_62_36</strain>
    </source>
</reference>
<comment type="catalytic activity">
    <reaction evidence="1">
        <text>ATP + protein L-histidine = ADP + protein N-phospho-L-histidine.</text>
        <dbReference type="EC" id="2.7.13.3"/>
    </reaction>
</comment>
<proteinExistence type="predicted"/>
<dbReference type="SUPFAM" id="SSF55874">
    <property type="entry name" value="ATPase domain of HSP90 chaperone/DNA topoisomerase II/histidine kinase"/>
    <property type="match status" value="1"/>
</dbReference>
<dbReference type="Pfam" id="PF01590">
    <property type="entry name" value="GAF"/>
    <property type="match status" value="1"/>
</dbReference>
<dbReference type="SUPFAM" id="SSF52172">
    <property type="entry name" value="CheY-like"/>
    <property type="match status" value="1"/>
</dbReference>
<dbReference type="InterPro" id="IPR000700">
    <property type="entry name" value="PAS-assoc_C"/>
</dbReference>
<dbReference type="CDD" id="cd00130">
    <property type="entry name" value="PAS"/>
    <property type="match status" value="1"/>
</dbReference>
<dbReference type="SUPFAM" id="SSF55781">
    <property type="entry name" value="GAF domain-like"/>
    <property type="match status" value="1"/>
</dbReference>
<dbReference type="Gene3D" id="3.40.50.2300">
    <property type="match status" value="1"/>
</dbReference>
<evidence type="ECO:0000259" key="11">
    <source>
        <dbReference type="PROSITE" id="PS50110"/>
    </source>
</evidence>
<dbReference type="InterPro" id="IPR004358">
    <property type="entry name" value="Sig_transdc_His_kin-like_C"/>
</dbReference>
<sequence length="1002" mass="112482">MKADVRKTGISVLGDCRWGTHFCLFYHTPEDLIDILVPYFQAGLKNQELCLWVSAEPLPVEAARSALAQGIEGLEDHLRQGQIEILDYTSWSTPSGRLEADRVLQGWAEKERQAIDRGWEGLRLIWHPCWWEKEDWKALAQYEAMVEAVIGQYRMVALCTYSLDHCEAAEIMDVVANHQFALMNREGQWRIIESGERRRAEQRIHLQAAALEAVGNGVVITDREGTILWVNPAFTRLTGYTREESIGQNPRLLKSGKHDRSLYRDLWESILSGNPWRGELTNRRKDGSLYVEEMVITPVLREDGEMGHFIAVKQDITERRRAEEELQRHRKFLEVLIEKAPVGIAVVRGPDHRHLLANSAYRAIPGRPGAPVIDRTIAEVFPAEVLGGYRGLLERVYRTGETVGVREYEILPGPGQEPTYWNADHVPLRGPDGRIEAVLILAHEVTEEVRASRRLGFLAITGAALASSLDYETTLQSVARLVVPTLADWCSVDLVDRKDGTLQQVAVAHTDPTKESLIRELRRVYPFDPDRPYGVSHVIRTGESELVPEVTDTWRETHAQSAEMLRLFRALDFKSYMIVPLQARDSTLGTITLMFSVSERRYGPPDLALAEELARRAALAIDNAWLYREIQEASRRKDEFLAMLSHELRNPLAAIAGAIQVLRKGAAEDPILRVAQETAERQTGQMKRLLDDLLDVSRITQGKIALGKQPVELAEIVDHAVQASRPLIQDRRHRLTVSLPQEPLRLEADPVRLEQVFINLLSNAAKYTPPGGQIWLSVGREGDQAILRVRDNGIGIAPELLPRIFDLFVQADRSLDRAEGGLGIGLTLVRELVAMHGGQVDAQSDGLGKGSEFVVQLPLADRERQRGEPPGPPSDALRSSARRILLVDDNEDAAVMLAMLLEMTGHEVRIVYDGPSALVMAGEYRPEVVLLDIGMPGMDGYEVARRLRRQEALPQMRLIALTGYGQEEDRQRAREAGFDHYLTKPIHLPQLLGLLSEVPEGP</sequence>
<protein>
    <recommendedName>
        <fullName evidence="2">histidine kinase</fullName>
        <ecNumber evidence="2">2.7.13.3</ecNumber>
    </recommendedName>
</protein>
<dbReference type="Pfam" id="PF14417">
    <property type="entry name" value="MEDS"/>
    <property type="match status" value="1"/>
</dbReference>
<dbReference type="InterPro" id="IPR003018">
    <property type="entry name" value="GAF"/>
</dbReference>
<dbReference type="PROSITE" id="PS50113">
    <property type="entry name" value="PAC"/>
    <property type="match status" value="1"/>
</dbReference>
<feature type="domain" description="Response regulatory" evidence="11">
    <location>
        <begin position="883"/>
        <end position="999"/>
    </location>
</feature>
<dbReference type="SUPFAM" id="SSF47384">
    <property type="entry name" value="Homodimeric domain of signal transducing histidine kinase"/>
    <property type="match status" value="1"/>
</dbReference>
<evidence type="ECO:0000256" key="1">
    <source>
        <dbReference type="ARBA" id="ARBA00000085"/>
    </source>
</evidence>
<evidence type="ECO:0000256" key="3">
    <source>
        <dbReference type="ARBA" id="ARBA00022553"/>
    </source>
</evidence>
<keyword evidence="7" id="KW-0472">Membrane</keyword>
<dbReference type="EMBL" id="JACPRF010000205">
    <property type="protein sequence ID" value="MBI2876557.1"/>
    <property type="molecule type" value="Genomic_DNA"/>
</dbReference>
<dbReference type="SMART" id="SM00387">
    <property type="entry name" value="HATPase_c"/>
    <property type="match status" value="1"/>
</dbReference>
<dbReference type="InterPro" id="IPR001610">
    <property type="entry name" value="PAC"/>
</dbReference>
<dbReference type="InterPro" id="IPR011006">
    <property type="entry name" value="CheY-like_superfamily"/>
</dbReference>
<dbReference type="GO" id="GO:0000155">
    <property type="term" value="F:phosphorelay sensor kinase activity"/>
    <property type="evidence" value="ECO:0007669"/>
    <property type="project" value="InterPro"/>
</dbReference>
<dbReference type="PROSITE" id="PS50112">
    <property type="entry name" value="PAS"/>
    <property type="match status" value="1"/>
</dbReference>
<dbReference type="PROSITE" id="PS50109">
    <property type="entry name" value="HIS_KIN"/>
    <property type="match status" value="1"/>
</dbReference>
<dbReference type="SMART" id="SM00086">
    <property type="entry name" value="PAC"/>
    <property type="match status" value="1"/>
</dbReference>
<dbReference type="InterPro" id="IPR005467">
    <property type="entry name" value="His_kinase_dom"/>
</dbReference>
<evidence type="ECO:0000259" key="13">
    <source>
        <dbReference type="PROSITE" id="PS50113"/>
    </source>
</evidence>
<dbReference type="FunFam" id="3.30.450.40:FF:000035">
    <property type="entry name" value="PAS sensor protein"/>
    <property type="match status" value="1"/>
</dbReference>
<evidence type="ECO:0000259" key="12">
    <source>
        <dbReference type="PROSITE" id="PS50112"/>
    </source>
</evidence>
<dbReference type="Proteomes" id="UP000769766">
    <property type="component" value="Unassembled WGS sequence"/>
</dbReference>
<evidence type="ECO:0000256" key="9">
    <source>
        <dbReference type="SAM" id="MobiDB-lite"/>
    </source>
</evidence>
<gene>
    <name evidence="14" type="ORF">HYY20_06720</name>
</gene>
<dbReference type="InterPro" id="IPR013767">
    <property type="entry name" value="PAS_fold"/>
</dbReference>
<feature type="domain" description="Histidine kinase" evidence="10">
    <location>
        <begin position="643"/>
        <end position="861"/>
    </location>
</feature>
<feature type="region of interest" description="Disordered" evidence="9">
    <location>
        <begin position="860"/>
        <end position="880"/>
    </location>
</feature>
<evidence type="ECO:0000256" key="5">
    <source>
        <dbReference type="ARBA" id="ARBA00022777"/>
    </source>
</evidence>
<keyword evidence="3 8" id="KW-0597">Phosphoprotein</keyword>
<dbReference type="InterPro" id="IPR036890">
    <property type="entry name" value="HATPase_C_sf"/>
</dbReference>
<evidence type="ECO:0000256" key="7">
    <source>
        <dbReference type="ARBA" id="ARBA00023136"/>
    </source>
</evidence>
<dbReference type="NCBIfam" id="TIGR00229">
    <property type="entry name" value="sensory_box"/>
    <property type="match status" value="1"/>
</dbReference>
<dbReference type="PROSITE" id="PS50110">
    <property type="entry name" value="RESPONSE_REGULATORY"/>
    <property type="match status" value="1"/>
</dbReference>
<evidence type="ECO:0000259" key="10">
    <source>
        <dbReference type="PROSITE" id="PS50109"/>
    </source>
</evidence>
<dbReference type="SMART" id="SM00448">
    <property type="entry name" value="REC"/>
    <property type="match status" value="1"/>
</dbReference>
<dbReference type="InterPro" id="IPR029016">
    <property type="entry name" value="GAF-like_dom_sf"/>
</dbReference>
<evidence type="ECO:0000256" key="2">
    <source>
        <dbReference type="ARBA" id="ARBA00012438"/>
    </source>
</evidence>
<dbReference type="InterPro" id="IPR035965">
    <property type="entry name" value="PAS-like_dom_sf"/>
</dbReference>
<dbReference type="CDD" id="cd00082">
    <property type="entry name" value="HisKA"/>
    <property type="match status" value="1"/>
</dbReference>
<dbReference type="Pfam" id="PF02518">
    <property type="entry name" value="HATPase_c"/>
    <property type="match status" value="1"/>
</dbReference>
<dbReference type="Gene3D" id="1.10.287.130">
    <property type="match status" value="1"/>
</dbReference>
<evidence type="ECO:0000256" key="4">
    <source>
        <dbReference type="ARBA" id="ARBA00022679"/>
    </source>
</evidence>
<comment type="caution">
    <text evidence="14">The sequence shown here is derived from an EMBL/GenBank/DDBJ whole genome shotgun (WGS) entry which is preliminary data.</text>
</comment>
<feature type="modified residue" description="4-aspartylphosphate" evidence="8">
    <location>
        <position position="932"/>
    </location>
</feature>
<keyword evidence="4" id="KW-0808">Transferase</keyword>
<dbReference type="CDD" id="cd17580">
    <property type="entry name" value="REC_2_DhkD-like"/>
    <property type="match status" value="1"/>
</dbReference>
<dbReference type="Pfam" id="PF08448">
    <property type="entry name" value="PAS_4"/>
    <property type="match status" value="1"/>
</dbReference>
<dbReference type="CDD" id="cd00075">
    <property type="entry name" value="HATPase"/>
    <property type="match status" value="1"/>
</dbReference>
<dbReference type="Gene3D" id="3.30.450.20">
    <property type="entry name" value="PAS domain"/>
    <property type="match status" value="2"/>
</dbReference>
<dbReference type="PRINTS" id="PR00344">
    <property type="entry name" value="BCTRLSENSOR"/>
</dbReference>
<dbReference type="SMART" id="SM00065">
    <property type="entry name" value="GAF"/>
    <property type="match status" value="1"/>
</dbReference>
<name>A0A932CNX8_UNCTE</name>
<dbReference type="Pfam" id="PF00989">
    <property type="entry name" value="PAS"/>
    <property type="match status" value="1"/>
</dbReference>
<dbReference type="FunFam" id="1.10.287.130:FF:000001">
    <property type="entry name" value="Two-component sensor histidine kinase"/>
    <property type="match status" value="1"/>
</dbReference>
<organism evidence="14 15">
    <name type="scientific">Tectimicrobiota bacterium</name>
    <dbReference type="NCBI Taxonomy" id="2528274"/>
    <lineage>
        <taxon>Bacteria</taxon>
        <taxon>Pseudomonadati</taxon>
        <taxon>Nitrospinota/Tectimicrobiota group</taxon>
        <taxon>Candidatus Tectimicrobiota</taxon>
    </lineage>
</organism>
<dbReference type="InterPro" id="IPR013656">
    <property type="entry name" value="PAS_4"/>
</dbReference>
<dbReference type="PANTHER" id="PTHR43547:SF2">
    <property type="entry name" value="HYBRID SIGNAL TRANSDUCTION HISTIDINE KINASE C"/>
    <property type="match status" value="1"/>
</dbReference>
<dbReference type="FunFam" id="3.30.565.10:FF:000006">
    <property type="entry name" value="Sensor histidine kinase WalK"/>
    <property type="match status" value="1"/>
</dbReference>
<dbReference type="InterPro" id="IPR000014">
    <property type="entry name" value="PAS"/>
</dbReference>
<keyword evidence="6" id="KW-0902">Two-component regulatory system</keyword>
<dbReference type="SUPFAM" id="SSF55785">
    <property type="entry name" value="PYP-like sensor domain (PAS domain)"/>
    <property type="match status" value="2"/>
</dbReference>
<feature type="domain" description="PAS" evidence="12">
    <location>
        <begin position="210"/>
        <end position="274"/>
    </location>
</feature>
<dbReference type="InterPro" id="IPR036097">
    <property type="entry name" value="HisK_dim/P_sf"/>
</dbReference>
<evidence type="ECO:0000256" key="8">
    <source>
        <dbReference type="PROSITE-ProRule" id="PRU00169"/>
    </source>
</evidence>
<dbReference type="InterPro" id="IPR001789">
    <property type="entry name" value="Sig_transdc_resp-reg_receiver"/>
</dbReference>
<dbReference type="Pfam" id="PF00072">
    <property type="entry name" value="Response_reg"/>
    <property type="match status" value="1"/>
</dbReference>
<evidence type="ECO:0000313" key="14">
    <source>
        <dbReference type="EMBL" id="MBI2876557.1"/>
    </source>
</evidence>
<dbReference type="PANTHER" id="PTHR43547">
    <property type="entry name" value="TWO-COMPONENT HISTIDINE KINASE"/>
    <property type="match status" value="1"/>
</dbReference>
<dbReference type="InterPro" id="IPR003594">
    <property type="entry name" value="HATPase_dom"/>
</dbReference>
<dbReference type="Gene3D" id="3.30.450.40">
    <property type="match status" value="1"/>
</dbReference>
<dbReference type="AlphaFoldDB" id="A0A932CNX8"/>
<evidence type="ECO:0000313" key="15">
    <source>
        <dbReference type="Proteomes" id="UP000769766"/>
    </source>
</evidence>
<keyword evidence="5" id="KW-0418">Kinase</keyword>
<feature type="domain" description="PAC" evidence="13">
    <location>
        <begin position="276"/>
        <end position="328"/>
    </location>
</feature>
<dbReference type="Gene3D" id="3.30.565.10">
    <property type="entry name" value="Histidine kinase-like ATPase, C-terminal domain"/>
    <property type="match status" value="1"/>
</dbReference>
<accession>A0A932CNX8</accession>